<sequence length="162" mass="17711">MSPPPPTGQWPAHLPAVQVRHARPTARLADIIEFYGAVLGLPELHRNTDGDWSVVMFGLPGEHHHLEFVAHRDGIGDGIDGTAPTRENLLVFYFESTAGQQAVADRCRRSGARAVTPDNPWWGRHGAVAFLDPDGWTIVLMPAPIRLVGGAHQTSAEMRTDQ</sequence>
<gene>
    <name evidence="1" type="ORF">B8W67_00140</name>
</gene>
<dbReference type="Proteomes" id="UP000193577">
    <property type="component" value="Unassembled WGS sequence"/>
</dbReference>
<dbReference type="OrthoDB" id="8018325at2"/>
<evidence type="ECO:0000313" key="2">
    <source>
        <dbReference type="Proteomes" id="UP000193577"/>
    </source>
</evidence>
<proteinExistence type="predicted"/>
<dbReference type="SUPFAM" id="SSF54593">
    <property type="entry name" value="Glyoxalase/Bleomycin resistance protein/Dihydroxybiphenyl dioxygenase"/>
    <property type="match status" value="1"/>
</dbReference>
<dbReference type="InterPro" id="IPR058997">
    <property type="entry name" value="YycE-like_C"/>
</dbReference>
<protein>
    <submittedName>
        <fullName evidence="1">Extradiol dioxygenase</fullName>
    </submittedName>
</protein>
<dbReference type="Pfam" id="PF22658">
    <property type="entry name" value="YycE-like_N"/>
    <property type="match status" value="1"/>
</dbReference>
<dbReference type="AlphaFoldDB" id="A0A7I7SAH3"/>
<accession>A0A7I7SAH3</accession>
<organism evidence="1 2">
    <name type="scientific">Mycolicibacillus koreensis</name>
    <dbReference type="NCBI Taxonomy" id="1069220"/>
    <lineage>
        <taxon>Bacteria</taxon>
        <taxon>Bacillati</taxon>
        <taxon>Actinomycetota</taxon>
        <taxon>Actinomycetes</taxon>
        <taxon>Mycobacteriales</taxon>
        <taxon>Mycobacteriaceae</taxon>
        <taxon>Mycolicibacillus</taxon>
    </lineage>
</organism>
<dbReference type="InterPro" id="IPR029068">
    <property type="entry name" value="Glyas_Bleomycin-R_OHBP_Dase"/>
</dbReference>
<dbReference type="Pfam" id="PF22659">
    <property type="entry name" value="YycE-like_C"/>
    <property type="match status" value="1"/>
</dbReference>
<name>A0A7I7SAH3_9MYCO</name>
<dbReference type="EMBL" id="NCXO01000001">
    <property type="protein sequence ID" value="OSC35954.1"/>
    <property type="molecule type" value="Genomic_DNA"/>
</dbReference>
<dbReference type="InterPro" id="IPR037523">
    <property type="entry name" value="VOC_core"/>
</dbReference>
<dbReference type="Gene3D" id="3.10.180.10">
    <property type="entry name" value="2,3-Dihydroxybiphenyl 1,2-Dioxygenase, domain 1"/>
    <property type="match status" value="1"/>
</dbReference>
<keyword evidence="2" id="KW-1185">Reference proteome</keyword>
<evidence type="ECO:0000313" key="1">
    <source>
        <dbReference type="EMBL" id="OSC35954.1"/>
    </source>
</evidence>
<keyword evidence="1" id="KW-0223">Dioxygenase</keyword>
<dbReference type="PROSITE" id="PS51819">
    <property type="entry name" value="VOC"/>
    <property type="match status" value="1"/>
</dbReference>
<keyword evidence="1" id="KW-0560">Oxidoreductase</keyword>
<dbReference type="InterPro" id="IPR058998">
    <property type="entry name" value="YycE-like_N"/>
</dbReference>
<comment type="caution">
    <text evidence="1">The sequence shown here is derived from an EMBL/GenBank/DDBJ whole genome shotgun (WGS) entry which is preliminary data.</text>
</comment>
<dbReference type="CDD" id="cd06587">
    <property type="entry name" value="VOC"/>
    <property type="match status" value="1"/>
</dbReference>
<dbReference type="RefSeq" id="WP_085301714.1">
    <property type="nucleotide sequence ID" value="NZ_JACKUI010000028.1"/>
</dbReference>
<dbReference type="GO" id="GO:0051213">
    <property type="term" value="F:dioxygenase activity"/>
    <property type="evidence" value="ECO:0007669"/>
    <property type="project" value="UniProtKB-KW"/>
</dbReference>
<reference evidence="1 2" key="1">
    <citation type="submission" date="2017-04" db="EMBL/GenBank/DDBJ databases">
        <title>The new phylogeny of genus Mycobacterium.</title>
        <authorList>
            <person name="Tortoli E."/>
            <person name="Trovato A."/>
            <person name="Cirillo D.M."/>
        </authorList>
    </citation>
    <scope>NUCLEOTIDE SEQUENCE [LARGE SCALE GENOMIC DNA]</scope>
    <source>
        <strain evidence="1 2">KCTC 19819</strain>
    </source>
</reference>